<keyword evidence="1" id="KW-1133">Transmembrane helix</keyword>
<evidence type="ECO:0000313" key="2">
    <source>
        <dbReference type="EMBL" id="KKK93776.1"/>
    </source>
</evidence>
<evidence type="ECO:0000256" key="1">
    <source>
        <dbReference type="SAM" id="Phobius"/>
    </source>
</evidence>
<gene>
    <name evidence="2" type="ORF">LCGC14_2689500</name>
</gene>
<name>A0A0F9CAM2_9ZZZZ</name>
<dbReference type="AlphaFoldDB" id="A0A0F9CAM2"/>
<keyword evidence="1" id="KW-0812">Transmembrane</keyword>
<protein>
    <submittedName>
        <fullName evidence="2">Uncharacterized protein</fullName>
    </submittedName>
</protein>
<dbReference type="EMBL" id="LAZR01047629">
    <property type="protein sequence ID" value="KKK93776.1"/>
    <property type="molecule type" value="Genomic_DNA"/>
</dbReference>
<organism evidence="2">
    <name type="scientific">marine sediment metagenome</name>
    <dbReference type="NCBI Taxonomy" id="412755"/>
    <lineage>
        <taxon>unclassified sequences</taxon>
        <taxon>metagenomes</taxon>
        <taxon>ecological metagenomes</taxon>
    </lineage>
</organism>
<proteinExistence type="predicted"/>
<feature type="transmembrane region" description="Helical" evidence="1">
    <location>
        <begin position="6"/>
        <end position="27"/>
    </location>
</feature>
<comment type="caution">
    <text evidence="2">The sequence shown here is derived from an EMBL/GenBank/DDBJ whole genome shotgun (WGS) entry which is preliminary data.</text>
</comment>
<sequence length="92" mass="10668">MIPIWIAVIIAGITYWLGFFTCALLAISKDRRWEGKIDKKTATFDSLYVGHDRRRKNRDVDIEYIKVNGVEYNINGDTVDNAVYQHMEDKDG</sequence>
<reference evidence="2" key="1">
    <citation type="journal article" date="2015" name="Nature">
        <title>Complex archaea that bridge the gap between prokaryotes and eukaryotes.</title>
        <authorList>
            <person name="Spang A."/>
            <person name="Saw J.H."/>
            <person name="Jorgensen S.L."/>
            <person name="Zaremba-Niedzwiedzka K."/>
            <person name="Martijn J."/>
            <person name="Lind A.E."/>
            <person name="van Eijk R."/>
            <person name="Schleper C."/>
            <person name="Guy L."/>
            <person name="Ettema T.J."/>
        </authorList>
    </citation>
    <scope>NUCLEOTIDE SEQUENCE</scope>
</reference>
<accession>A0A0F9CAM2</accession>
<keyword evidence="1" id="KW-0472">Membrane</keyword>